<protein>
    <submittedName>
        <fullName evidence="5">Transcriptional regulator, LacI family</fullName>
    </submittedName>
</protein>
<dbReference type="PANTHER" id="PTHR30146:SF145">
    <property type="entry name" value="RIBOSE OPERON REPRESSOR"/>
    <property type="match status" value="1"/>
</dbReference>
<accession>A0A0E1NN95</accession>
<evidence type="ECO:0000256" key="2">
    <source>
        <dbReference type="ARBA" id="ARBA00023125"/>
    </source>
</evidence>
<name>A0A0E1NN95_YERPA</name>
<dbReference type="CDD" id="cd01392">
    <property type="entry name" value="HTH_LacI"/>
    <property type="match status" value="1"/>
</dbReference>
<dbReference type="KEGG" id="ypa:YPA_3392"/>
<keyword evidence="1" id="KW-0805">Transcription regulation</keyword>
<dbReference type="InterPro" id="IPR028082">
    <property type="entry name" value="Peripla_BP_I"/>
</dbReference>
<dbReference type="Gene3D" id="3.40.50.2300">
    <property type="match status" value="2"/>
</dbReference>
<dbReference type="PANTHER" id="PTHR30146">
    <property type="entry name" value="LACI-RELATED TRANSCRIPTIONAL REPRESSOR"/>
    <property type="match status" value="1"/>
</dbReference>
<dbReference type="Pfam" id="PF00356">
    <property type="entry name" value="LacI"/>
    <property type="match status" value="1"/>
</dbReference>
<evidence type="ECO:0000259" key="4">
    <source>
        <dbReference type="PROSITE" id="PS50932"/>
    </source>
</evidence>
<sequence length="339" mass="37533">MNKKTKVTMSHIAAKAGVSQSTVSLVLNGSYSIKLADDTREKVLRIAQEMGYVHKAVERPIARDKIALIINGLINHDPFIEAISAVQQAAWQHNKLLAIFDQENEPEHCAALEEEICRGGYQGVIYASCMTSQLAPMFRNLSIPMVMLNGYCPELPDVPCILPADKIGAYKATSHLLQQGYKRIAILAGELWMDAANDRISGYRQALINHDICPDEGYIQVTNWSLKEAYKKTLELLALTARPEAIFCSSDYIALGCYQAILSQGLRIPDDIAVVGYDNQSISSELSPELSSVNLPYGEMGEMALHTLLNITQQQPLLSLKMKVEGELVIRQSSIRPEK</sequence>
<dbReference type="EMBL" id="CP000308">
    <property type="protein sequence ID" value="ABG15354.1"/>
    <property type="molecule type" value="Genomic_DNA"/>
</dbReference>
<dbReference type="PROSITE" id="PS50932">
    <property type="entry name" value="HTH_LACI_2"/>
    <property type="match status" value="1"/>
</dbReference>
<dbReference type="GeneID" id="57973872"/>
<dbReference type="PATRIC" id="fig|360102.15.peg.2131"/>
<evidence type="ECO:0000313" key="6">
    <source>
        <dbReference type="Proteomes" id="UP000001971"/>
    </source>
</evidence>
<dbReference type="InterPro" id="IPR046335">
    <property type="entry name" value="LacI/GalR-like_sensor"/>
</dbReference>
<evidence type="ECO:0000256" key="1">
    <source>
        <dbReference type="ARBA" id="ARBA00023015"/>
    </source>
</evidence>
<dbReference type="SUPFAM" id="SSF53822">
    <property type="entry name" value="Periplasmic binding protein-like I"/>
    <property type="match status" value="1"/>
</dbReference>
<evidence type="ECO:0000313" key="5">
    <source>
        <dbReference type="EMBL" id="ABG15354.1"/>
    </source>
</evidence>
<dbReference type="Pfam" id="PF13377">
    <property type="entry name" value="Peripla_BP_3"/>
    <property type="match status" value="1"/>
</dbReference>
<dbReference type="GO" id="GO:0003700">
    <property type="term" value="F:DNA-binding transcription factor activity"/>
    <property type="evidence" value="ECO:0007669"/>
    <property type="project" value="TreeGrafter"/>
</dbReference>
<proteinExistence type="predicted"/>
<dbReference type="CDD" id="cd06288">
    <property type="entry name" value="PBP1_sucrose_transcription_regulator"/>
    <property type="match status" value="1"/>
</dbReference>
<keyword evidence="2" id="KW-0238">DNA-binding</keyword>
<feature type="domain" description="HTH lacI-type" evidence="4">
    <location>
        <begin position="7"/>
        <end position="63"/>
    </location>
</feature>
<dbReference type="HOGENOM" id="CLU_037628_6_4_6"/>
<dbReference type="GO" id="GO:0000976">
    <property type="term" value="F:transcription cis-regulatory region binding"/>
    <property type="evidence" value="ECO:0007669"/>
    <property type="project" value="TreeGrafter"/>
</dbReference>
<dbReference type="InterPro" id="IPR000843">
    <property type="entry name" value="HTH_LacI"/>
</dbReference>
<dbReference type="RefSeq" id="WP_002211406.1">
    <property type="nucleotide sequence ID" value="NC_008150.1"/>
</dbReference>
<dbReference type="SMART" id="SM00354">
    <property type="entry name" value="HTH_LACI"/>
    <property type="match status" value="1"/>
</dbReference>
<dbReference type="InterPro" id="IPR010982">
    <property type="entry name" value="Lambda_DNA-bd_dom_sf"/>
</dbReference>
<dbReference type="AlphaFoldDB" id="A0A0E1NN95"/>
<dbReference type="Proteomes" id="UP000001971">
    <property type="component" value="Chromosome"/>
</dbReference>
<reference evidence="5 6" key="1">
    <citation type="journal article" date="2006" name="J. Bacteriol.">
        <title>Complete genome sequence of Yersinia pestis strains Antiqua and Nepal516: evidence of gene reduction in an emerging pathogen.</title>
        <authorList>
            <person name="Chain P.S."/>
            <person name="Hu P."/>
            <person name="Malfatti S.A."/>
            <person name="Radnedge L."/>
            <person name="Larimer F."/>
            <person name="Vergez L.M."/>
            <person name="Worsham P."/>
            <person name="Chu M.C."/>
            <person name="Andersen G.L."/>
        </authorList>
    </citation>
    <scope>NUCLEOTIDE SEQUENCE [LARGE SCALE GENOMIC DNA]</scope>
    <source>
        <strain evidence="5 6">Antiqua</strain>
    </source>
</reference>
<dbReference type="Gene3D" id="1.10.260.40">
    <property type="entry name" value="lambda repressor-like DNA-binding domains"/>
    <property type="match status" value="1"/>
</dbReference>
<keyword evidence="3" id="KW-0804">Transcription</keyword>
<dbReference type="SUPFAM" id="SSF47413">
    <property type="entry name" value="lambda repressor-like DNA-binding domains"/>
    <property type="match status" value="1"/>
</dbReference>
<organism evidence="5 6">
    <name type="scientific">Yersinia pestis bv. Antiqua (strain Antiqua)</name>
    <dbReference type="NCBI Taxonomy" id="360102"/>
    <lineage>
        <taxon>Bacteria</taxon>
        <taxon>Pseudomonadati</taxon>
        <taxon>Pseudomonadota</taxon>
        <taxon>Gammaproteobacteria</taxon>
        <taxon>Enterobacterales</taxon>
        <taxon>Yersiniaceae</taxon>
        <taxon>Yersinia</taxon>
    </lineage>
</organism>
<evidence type="ECO:0000256" key="3">
    <source>
        <dbReference type="ARBA" id="ARBA00023163"/>
    </source>
</evidence>
<gene>
    <name evidence="5" type="ordered locus">YPA_3392</name>
</gene>